<name>A0A8T1NWJ3_CARIL</name>
<gene>
    <name evidence="2" type="ORF">CIPAW_12G029600</name>
</gene>
<dbReference type="EMBL" id="CM031820">
    <property type="protein sequence ID" value="KAG6633167.1"/>
    <property type="molecule type" value="Genomic_DNA"/>
</dbReference>
<evidence type="ECO:0000313" key="2">
    <source>
        <dbReference type="EMBL" id="KAG6633167.1"/>
    </source>
</evidence>
<dbReference type="Proteomes" id="UP000811609">
    <property type="component" value="Chromosome 12"/>
</dbReference>
<feature type="compositionally biased region" description="Polar residues" evidence="1">
    <location>
        <begin position="19"/>
        <end position="37"/>
    </location>
</feature>
<feature type="region of interest" description="Disordered" evidence="1">
    <location>
        <begin position="19"/>
        <end position="40"/>
    </location>
</feature>
<sequence length="96" mass="10727">MKKMPPVFQTHSTLLTWPNSVRATSRTSHSKLHSPSSARHFVPKGQKDLLQHNPSSCVLRCSLLLTHIDVSTNKTDLIQSESRSGFKFRSPLSISS</sequence>
<keyword evidence="3" id="KW-1185">Reference proteome</keyword>
<accession>A0A8T1NWJ3</accession>
<organism evidence="2 3">
    <name type="scientific">Carya illinoinensis</name>
    <name type="common">Pecan</name>
    <dbReference type="NCBI Taxonomy" id="32201"/>
    <lineage>
        <taxon>Eukaryota</taxon>
        <taxon>Viridiplantae</taxon>
        <taxon>Streptophyta</taxon>
        <taxon>Embryophyta</taxon>
        <taxon>Tracheophyta</taxon>
        <taxon>Spermatophyta</taxon>
        <taxon>Magnoliopsida</taxon>
        <taxon>eudicotyledons</taxon>
        <taxon>Gunneridae</taxon>
        <taxon>Pentapetalae</taxon>
        <taxon>rosids</taxon>
        <taxon>fabids</taxon>
        <taxon>Fagales</taxon>
        <taxon>Juglandaceae</taxon>
        <taxon>Carya</taxon>
    </lineage>
</organism>
<dbReference type="AlphaFoldDB" id="A0A8T1NWJ3"/>
<protein>
    <submittedName>
        <fullName evidence="2">Uncharacterized protein</fullName>
    </submittedName>
</protein>
<proteinExistence type="predicted"/>
<evidence type="ECO:0000313" key="3">
    <source>
        <dbReference type="Proteomes" id="UP000811609"/>
    </source>
</evidence>
<evidence type="ECO:0000256" key="1">
    <source>
        <dbReference type="SAM" id="MobiDB-lite"/>
    </source>
</evidence>
<reference evidence="2" key="1">
    <citation type="submission" date="2020-12" db="EMBL/GenBank/DDBJ databases">
        <title>WGS assembly of Carya illinoinensis cv. Pawnee.</title>
        <authorList>
            <person name="Platts A."/>
            <person name="Shu S."/>
            <person name="Wright S."/>
            <person name="Barry K."/>
            <person name="Edger P."/>
            <person name="Pires J.C."/>
            <person name="Schmutz J."/>
        </authorList>
    </citation>
    <scope>NUCLEOTIDE SEQUENCE</scope>
    <source>
        <tissue evidence="2">Leaf</tissue>
    </source>
</reference>
<comment type="caution">
    <text evidence="2">The sequence shown here is derived from an EMBL/GenBank/DDBJ whole genome shotgun (WGS) entry which is preliminary data.</text>
</comment>